<dbReference type="SUPFAM" id="SSF56219">
    <property type="entry name" value="DNase I-like"/>
    <property type="match status" value="1"/>
</dbReference>
<dbReference type="Pfam" id="PF19580">
    <property type="entry name" value="Exo_endo_phos_3"/>
    <property type="match status" value="1"/>
</dbReference>
<dbReference type="InterPro" id="IPR005135">
    <property type="entry name" value="Endo/exonuclease/phosphatase"/>
</dbReference>
<dbReference type="STRING" id="36874.HQ34_05280"/>
<dbReference type="GO" id="GO:0003824">
    <property type="term" value="F:catalytic activity"/>
    <property type="evidence" value="ECO:0007669"/>
    <property type="project" value="InterPro"/>
</dbReference>
<accession>A0A0A2F217</accession>
<proteinExistence type="predicted"/>
<reference evidence="3 4" key="1">
    <citation type="submission" date="2014-08" db="EMBL/GenBank/DDBJ databases">
        <title>Porphyromonas cangingivalis strain:COT-109_OH1386 Genome sequencing.</title>
        <authorList>
            <person name="Wallis C."/>
            <person name="Deusch O."/>
            <person name="O'Flynn C."/>
            <person name="Davis I."/>
            <person name="Jospin G."/>
            <person name="Darling A.E."/>
            <person name="Coil D.A."/>
            <person name="Alexiev A."/>
            <person name="Horsfall A."/>
            <person name="Kirkwood N."/>
            <person name="Harris S."/>
            <person name="Eisen J.A."/>
        </authorList>
    </citation>
    <scope>NUCLEOTIDE SEQUENCE [LARGE SCALE GENOMIC DNA]</scope>
    <source>
        <strain evidence="4">COT-109 OH1386</strain>
    </source>
</reference>
<dbReference type="EMBL" id="JQJD01000010">
    <property type="protein sequence ID" value="KGN82514.1"/>
    <property type="molecule type" value="Genomic_DNA"/>
</dbReference>
<feature type="chain" id="PRO_5001998573" description="Endonuclease/exonuclease/phosphatase domain-containing protein" evidence="1">
    <location>
        <begin position="19"/>
        <end position="344"/>
    </location>
</feature>
<dbReference type="Gene3D" id="3.60.10.10">
    <property type="entry name" value="Endonuclease/exonuclease/phosphatase"/>
    <property type="match status" value="1"/>
</dbReference>
<keyword evidence="1" id="KW-0732">Signal</keyword>
<protein>
    <recommendedName>
        <fullName evidence="2">Endonuclease/exonuclease/phosphatase domain-containing protein</fullName>
    </recommendedName>
</protein>
<dbReference type="eggNOG" id="COG2374">
    <property type="taxonomic scope" value="Bacteria"/>
</dbReference>
<evidence type="ECO:0000313" key="4">
    <source>
        <dbReference type="Proteomes" id="UP000030125"/>
    </source>
</evidence>
<dbReference type="Proteomes" id="UP000030125">
    <property type="component" value="Unassembled WGS sequence"/>
</dbReference>
<evidence type="ECO:0000259" key="2">
    <source>
        <dbReference type="Pfam" id="PF19580"/>
    </source>
</evidence>
<evidence type="ECO:0000313" key="3">
    <source>
        <dbReference type="EMBL" id="KGN82514.1"/>
    </source>
</evidence>
<organism evidence="3 4">
    <name type="scientific">Porphyromonas cangingivalis</name>
    <dbReference type="NCBI Taxonomy" id="36874"/>
    <lineage>
        <taxon>Bacteria</taxon>
        <taxon>Pseudomonadati</taxon>
        <taxon>Bacteroidota</taxon>
        <taxon>Bacteroidia</taxon>
        <taxon>Bacteroidales</taxon>
        <taxon>Porphyromonadaceae</taxon>
        <taxon>Porphyromonas</taxon>
    </lineage>
</organism>
<dbReference type="AlphaFoldDB" id="A0A0A2F217"/>
<name>A0A0A2F217_PORCN</name>
<gene>
    <name evidence="3" type="ORF">HQ35_02900</name>
</gene>
<sequence length="344" mass="38208">MSVAAATILLTLSVSAHAQQSFSKRLCIAFYNVENLFDTIDQENADEDFTPSGVNAWDETRYKQKLHNMSSVIAKIGTAQGPDVLGMAEVENRGVLEDLIAMPALADRGYGIVHYDSPDHRGIDCALLYKKSRMEILHSHPQPVIIPGEEDIKTRDVLYVKAKADGEILHFMVAHWPSRSGGEAASAPRRLAAAKTMKHLSDSILSTDATAKIIMMGDLNDDPVSPSMKDGLSIKYKTKDLQGTDLYTPMYDLYKAGYGTLAYRDVWSLFDMMMVSGNVVNTPEEDGYRLLFSKTQGFGAFIFNDKMLTQESGRYKGYPKRTIVGGQYQGGYADHFPVYLFLVK</sequence>
<feature type="signal peptide" evidence="1">
    <location>
        <begin position="1"/>
        <end position="18"/>
    </location>
</feature>
<dbReference type="PANTHER" id="PTHR42834:SF1">
    <property type="entry name" value="ENDONUCLEASE_EXONUCLEASE_PHOSPHATASE FAMILY PROTEIN (AFU_ORTHOLOGUE AFUA_3G09210)"/>
    <property type="match status" value="1"/>
</dbReference>
<keyword evidence="4" id="KW-1185">Reference proteome</keyword>
<feature type="domain" description="Endonuclease/exonuclease/phosphatase" evidence="2">
    <location>
        <begin position="27"/>
        <end position="344"/>
    </location>
</feature>
<comment type="caution">
    <text evidence="3">The sequence shown here is derived from an EMBL/GenBank/DDBJ whole genome shotgun (WGS) entry which is preliminary data.</text>
</comment>
<dbReference type="InterPro" id="IPR036691">
    <property type="entry name" value="Endo/exonu/phosph_ase_sf"/>
</dbReference>
<evidence type="ECO:0000256" key="1">
    <source>
        <dbReference type="SAM" id="SignalP"/>
    </source>
</evidence>
<dbReference type="PANTHER" id="PTHR42834">
    <property type="entry name" value="ENDONUCLEASE/EXONUCLEASE/PHOSPHATASE FAMILY PROTEIN (AFU_ORTHOLOGUE AFUA_3G09210)"/>
    <property type="match status" value="1"/>
</dbReference>